<dbReference type="Pfam" id="PF08284">
    <property type="entry name" value="RVP_2"/>
    <property type="match status" value="1"/>
</dbReference>
<gene>
    <name evidence="4" type="ORF">Tci_041527</name>
</gene>
<keyword evidence="4" id="KW-0808">Transferase</keyword>
<dbReference type="Gene3D" id="2.40.70.10">
    <property type="entry name" value="Acid Proteases"/>
    <property type="match status" value="1"/>
</dbReference>
<evidence type="ECO:0000259" key="3">
    <source>
        <dbReference type="Pfam" id="PF13976"/>
    </source>
</evidence>
<dbReference type="InterPro" id="IPR013103">
    <property type="entry name" value="RVT_2"/>
</dbReference>
<feature type="domain" description="GAG-pre-integrase" evidence="3">
    <location>
        <begin position="646"/>
        <end position="679"/>
    </location>
</feature>
<dbReference type="SUPFAM" id="SSF50630">
    <property type="entry name" value="Acid proteases"/>
    <property type="match status" value="1"/>
</dbReference>
<evidence type="ECO:0000313" key="4">
    <source>
        <dbReference type="EMBL" id="GEU69549.1"/>
    </source>
</evidence>
<keyword evidence="4" id="KW-0695">RNA-directed DNA polymerase</keyword>
<evidence type="ECO:0000256" key="1">
    <source>
        <dbReference type="SAM" id="MobiDB-lite"/>
    </source>
</evidence>
<dbReference type="InterPro" id="IPR032567">
    <property type="entry name" value="RTL1-rel"/>
</dbReference>
<feature type="compositionally biased region" description="Acidic residues" evidence="1">
    <location>
        <begin position="1361"/>
        <end position="1373"/>
    </location>
</feature>
<dbReference type="PANTHER" id="PTHR15503:SF45">
    <property type="entry name" value="RNA-DIRECTED DNA POLYMERASE HOMOLOG"/>
    <property type="match status" value="1"/>
</dbReference>
<protein>
    <submittedName>
        <fullName evidence="4">Reverse transcriptase domain-containing protein</fullName>
    </submittedName>
</protein>
<name>A0A6L2M7Z3_TANCI</name>
<feature type="domain" description="Reverse transcriptase Ty1/copia-type" evidence="2">
    <location>
        <begin position="1150"/>
        <end position="1205"/>
    </location>
</feature>
<organism evidence="4">
    <name type="scientific">Tanacetum cinerariifolium</name>
    <name type="common">Dalmatian daisy</name>
    <name type="synonym">Chrysanthemum cinerariifolium</name>
    <dbReference type="NCBI Taxonomy" id="118510"/>
    <lineage>
        <taxon>Eukaryota</taxon>
        <taxon>Viridiplantae</taxon>
        <taxon>Streptophyta</taxon>
        <taxon>Embryophyta</taxon>
        <taxon>Tracheophyta</taxon>
        <taxon>Spermatophyta</taxon>
        <taxon>Magnoliopsida</taxon>
        <taxon>eudicotyledons</taxon>
        <taxon>Gunneridae</taxon>
        <taxon>Pentapetalae</taxon>
        <taxon>asterids</taxon>
        <taxon>campanulids</taxon>
        <taxon>Asterales</taxon>
        <taxon>Asteraceae</taxon>
        <taxon>Asteroideae</taxon>
        <taxon>Anthemideae</taxon>
        <taxon>Anthemidinae</taxon>
        <taxon>Tanacetum</taxon>
    </lineage>
</organism>
<feature type="region of interest" description="Disordered" evidence="1">
    <location>
        <begin position="1358"/>
        <end position="1404"/>
    </location>
</feature>
<comment type="caution">
    <text evidence="4">The sequence shown here is derived from an EMBL/GenBank/DDBJ whole genome shotgun (WGS) entry which is preliminary data.</text>
</comment>
<reference evidence="4" key="1">
    <citation type="journal article" date="2019" name="Sci. Rep.">
        <title>Draft genome of Tanacetum cinerariifolium, the natural source of mosquito coil.</title>
        <authorList>
            <person name="Yamashiro T."/>
            <person name="Shiraishi A."/>
            <person name="Satake H."/>
            <person name="Nakayama K."/>
        </authorList>
    </citation>
    <scope>NUCLEOTIDE SEQUENCE</scope>
</reference>
<evidence type="ECO:0000259" key="2">
    <source>
        <dbReference type="Pfam" id="PF07727"/>
    </source>
</evidence>
<proteinExistence type="predicted"/>
<dbReference type="InterPro" id="IPR025724">
    <property type="entry name" value="GAG-pre-integrase_dom"/>
</dbReference>
<dbReference type="Pfam" id="PF13976">
    <property type="entry name" value="gag_pre-integrs"/>
    <property type="match status" value="1"/>
</dbReference>
<dbReference type="GO" id="GO:0003964">
    <property type="term" value="F:RNA-directed DNA polymerase activity"/>
    <property type="evidence" value="ECO:0007669"/>
    <property type="project" value="UniProtKB-KW"/>
</dbReference>
<dbReference type="Pfam" id="PF07727">
    <property type="entry name" value="RVT_2"/>
    <property type="match status" value="1"/>
</dbReference>
<feature type="region of interest" description="Disordered" evidence="1">
    <location>
        <begin position="479"/>
        <end position="499"/>
    </location>
</feature>
<keyword evidence="4" id="KW-0548">Nucleotidyltransferase</keyword>
<dbReference type="CDD" id="cd00303">
    <property type="entry name" value="retropepsin_like"/>
    <property type="match status" value="1"/>
</dbReference>
<dbReference type="PANTHER" id="PTHR15503">
    <property type="entry name" value="LDOC1 RELATED"/>
    <property type="match status" value="1"/>
</dbReference>
<accession>A0A6L2M7Z3</accession>
<dbReference type="InterPro" id="IPR021109">
    <property type="entry name" value="Peptidase_aspartic_dom_sf"/>
</dbReference>
<sequence>MTQAAIRRMIKDIVDVAIVAERARAIELRRWFKKTKSDFKISECAEGKKTVNQIPWTEKKQLITAEFCPIDEVQRIEHELWNLKVKEYDVVAYTQRFSELALMCLTLELMLLKTSRKYAKGLLLLVEDLMLLARGTLLMALLDKHQLKFNIHKDAKSLMEAIEKRFGWNKETKKVQKTLLKQQYENFTGSYINLKFLRSLPSEWRTHTLIWKNKVDLEDQSLNDLSNNLKIYEVEVKNSSSTSPTTQNIAYVSSQNTDNINESVSAVTSVFAASTKVLVSGLPNVDNLSDAEMDLKWQMAMLTMRARRFLQRTRKNLRANGTTSRGFDMSKCGDVGSYDWSFQADEEPTNYALMAFTSSSSSASDSELISSESDVSMPTSPVHDRYQSGEGYHAVPPPYTGTFMPPKLDLVFHDAPTASETILTVLNVKPSTTKPNKDLSQSNRHSAPIIKDWVFDSEDESEGEPIPTQKALSFVQTSEHVKTSRTSVKPVEHPTPAENLRKDIPKSRAVLTRSRLVLLTTARLVTTIVPQTNVQHQRPAKHGVNKAHLPIRRPINHIPSHKNSNFYQKAANIKANQVNAVQGVKGNWGNPQQALKDKGVIDNGCLRHMTGNISYLFDFEEINRGYVAFGGNPKGGKITGKGDLTCLFAKATLDESNLWHRRLGHINFKTMNKLVKGSSILRGFILVRVEAIVFSNSIQMPCTILLRMPPKRSSTSEASTMSQAATRKLIADSVAAALDTQKATMVEADNFIREIPVAKIGNYKEFISCQPFYFNGTEGVVGLIHWFERTESVFSQSNCAEENKVAFATGTLTNDALSWWNTYAQPIGIEQANRITWTELKRLLKNKFQELAVLCPDMVPNNEKLMEVFIGGLPRSIEGNVTDSKSQTLEEAINIAQRDVPYITQDLAQSGVESATRTYLLRDKNAHQDPNVVTGTFLLNHRPSRTLFDSGADRSFISISFASMLNILSITLDTTYNIEMTDGNLISTNTIIQGCTLTLLNQPFEIDLMPIKLGSFDFVIGMGWLSKYHAKIFCDEKVVHIPIEDKTLIIQGTGVKETTSVQQYVLLPLWSNGSKDPQNTNTDVAFDVKEPESEVHVSPRVRDLSDEFEEIFDNSTNGVNTASTLVSTVEPNSTNNINSFNAIGPSNNAGHTQEEGIDYEEVFALVARIEAIRLFLAYASFMGFTVYQMDVKSAFLYETIKEEVLKNGFQKGKIDQTLFIKKQKGLQVKQKPDGIFISQDKYVAKILRKFGLTDGKLASTPIDTEKPLLKDPDVNRIFSYLKGKPHFGLWYLKDSPFNLVAYSDSDYAGITFDRKSTIGGCQFLVDKKDRIEVFAVDLKLLLPGVDTPLFDGKLAPQQVQDVEDAAEDEDDVNEVSAEPTPPSPTPAISSPSPTQEHIPSPPQA</sequence>
<dbReference type="EMBL" id="BKCJ010005955">
    <property type="protein sequence ID" value="GEU69549.1"/>
    <property type="molecule type" value="Genomic_DNA"/>
</dbReference>